<protein>
    <submittedName>
        <fullName evidence="2">Unannotated protein</fullName>
    </submittedName>
</protein>
<organism evidence="2">
    <name type="scientific">freshwater metagenome</name>
    <dbReference type="NCBI Taxonomy" id="449393"/>
    <lineage>
        <taxon>unclassified sequences</taxon>
        <taxon>metagenomes</taxon>
        <taxon>ecological metagenomes</taxon>
    </lineage>
</organism>
<dbReference type="EMBL" id="CAFAAK010000117">
    <property type="protein sequence ID" value="CAB4801367.1"/>
    <property type="molecule type" value="Genomic_DNA"/>
</dbReference>
<sequence length="125" mass="13705">MITQVHDQQLGRKRLFGIPRRALRLATTTFSAGAEVEKTFPGEVFDFAHAQGGVLIELVNVFKVDRLATDLHGLEGAEGIGLASKRDVEWGQEDMGVLAVENDEQEDQNHTNLEQDSNGFEGLVG</sequence>
<dbReference type="AlphaFoldDB" id="A0A6J6Y6T8"/>
<proteinExistence type="predicted"/>
<gene>
    <name evidence="2" type="ORF">UFOPK3024_00626</name>
</gene>
<accession>A0A6J6Y6T8</accession>
<reference evidence="2" key="1">
    <citation type="submission" date="2020-05" db="EMBL/GenBank/DDBJ databases">
        <authorList>
            <person name="Chiriac C."/>
            <person name="Salcher M."/>
            <person name="Ghai R."/>
            <person name="Kavagutti S V."/>
        </authorList>
    </citation>
    <scope>NUCLEOTIDE SEQUENCE</scope>
</reference>
<evidence type="ECO:0000313" key="2">
    <source>
        <dbReference type="EMBL" id="CAB4801367.1"/>
    </source>
</evidence>
<evidence type="ECO:0000256" key="1">
    <source>
        <dbReference type="SAM" id="MobiDB-lite"/>
    </source>
</evidence>
<name>A0A6J6Y6T8_9ZZZZ</name>
<feature type="region of interest" description="Disordered" evidence="1">
    <location>
        <begin position="102"/>
        <end position="125"/>
    </location>
</feature>